<evidence type="ECO:0000313" key="4">
    <source>
        <dbReference type="Proteomes" id="UP000319010"/>
    </source>
</evidence>
<gene>
    <name evidence="3" type="ORF">FK256_01435</name>
</gene>
<sequence length="420" mass="45978">MPLSDIARAVEDQFHRDSIPVLKRQGWRPRVIPYDGYGTSTPAESAPSSLADPSSERRRWQAPPRPKIDGRPDAAPVSRAARPKISPPISMARVLARMVMRPQDAPAEGPLFRSLPASLPASPAQARDFALTSLLDAQRGWRLFIEVPAAFLPVTVHVGRASVRTRADRSGYIDVVVRDHGLEPGWHEARIAAAGAEAVAAKVLIIPEGPRLGIISDIDDTAMITHVPRVLVAAWNQLIKYSSAREPVPGMAELYSRIQAAHPGTPMMYLSTGAWNVVPTLRSFLSRHGFPSGPALMTDWGPTNTGWFRSGIEHKRTELRRLMIDLPQITWILFGDDGQHDPHIYGEAARHHADRIAAVAIRRLTATQQVLAGGLTAHPMGIEPEARTLAEADVPVVVGADGYELARLLPRELLETSPHR</sequence>
<protein>
    <submittedName>
        <fullName evidence="3">DUF2183 domain-containing protein</fullName>
    </submittedName>
</protein>
<evidence type="ECO:0000256" key="1">
    <source>
        <dbReference type="SAM" id="MobiDB-lite"/>
    </source>
</evidence>
<dbReference type="EMBL" id="VICB01000003">
    <property type="protein sequence ID" value="TQD44573.1"/>
    <property type="molecule type" value="Genomic_DNA"/>
</dbReference>
<dbReference type="Proteomes" id="UP000319010">
    <property type="component" value="Unassembled WGS sequence"/>
</dbReference>
<dbReference type="PANTHER" id="PTHR28208:SF3">
    <property type="entry name" value="PHOSPHATIDATE PHOSPHATASE APP1"/>
    <property type="match status" value="1"/>
</dbReference>
<proteinExistence type="predicted"/>
<feature type="domain" description="Phosphatidate phosphatase APP1 catalytic" evidence="2">
    <location>
        <begin position="213"/>
        <end position="363"/>
    </location>
</feature>
<dbReference type="Pfam" id="PF09949">
    <property type="entry name" value="APP1_cat"/>
    <property type="match status" value="1"/>
</dbReference>
<dbReference type="AlphaFoldDB" id="A0A508A6Y6"/>
<accession>A0A508A6Y6</accession>
<dbReference type="PANTHER" id="PTHR28208">
    <property type="entry name" value="PHOSPHATIDATE PHOSPHATASE APP1"/>
    <property type="match status" value="1"/>
</dbReference>
<reference evidence="3 4" key="1">
    <citation type="submission" date="2019-06" db="EMBL/GenBank/DDBJ databases">
        <title>Draft genome sequence of Actinomyces johnsonii CCUG 34287T.</title>
        <authorList>
            <person name="Salva-Serra F."/>
            <person name="Cardew S."/>
            <person name="Moore E."/>
        </authorList>
    </citation>
    <scope>NUCLEOTIDE SEQUENCE [LARGE SCALE GENOMIC DNA]</scope>
    <source>
        <strain evidence="3 4">CCUG 34287</strain>
    </source>
</reference>
<dbReference type="InterPro" id="IPR019236">
    <property type="entry name" value="APP1_cat"/>
</dbReference>
<dbReference type="RefSeq" id="WP_141423418.1">
    <property type="nucleotide sequence ID" value="NZ_JASPFB010000001.1"/>
</dbReference>
<dbReference type="InterPro" id="IPR052935">
    <property type="entry name" value="Mg2+_PAP"/>
</dbReference>
<name>A0A508A6Y6_9ACTO</name>
<feature type="region of interest" description="Disordered" evidence="1">
    <location>
        <begin position="33"/>
        <end position="83"/>
    </location>
</feature>
<feature type="compositionally biased region" description="Polar residues" evidence="1">
    <location>
        <begin position="38"/>
        <end position="52"/>
    </location>
</feature>
<evidence type="ECO:0000313" key="3">
    <source>
        <dbReference type="EMBL" id="TQD44573.1"/>
    </source>
</evidence>
<dbReference type="GO" id="GO:0008195">
    <property type="term" value="F:phosphatidate phosphatase activity"/>
    <property type="evidence" value="ECO:0007669"/>
    <property type="project" value="InterPro"/>
</dbReference>
<organism evidence="3 4">
    <name type="scientific">Actinomyces johnsonii</name>
    <dbReference type="NCBI Taxonomy" id="544581"/>
    <lineage>
        <taxon>Bacteria</taxon>
        <taxon>Bacillati</taxon>
        <taxon>Actinomycetota</taxon>
        <taxon>Actinomycetes</taxon>
        <taxon>Actinomycetales</taxon>
        <taxon>Actinomycetaceae</taxon>
        <taxon>Actinomyces</taxon>
    </lineage>
</organism>
<evidence type="ECO:0000259" key="2">
    <source>
        <dbReference type="Pfam" id="PF09949"/>
    </source>
</evidence>
<comment type="caution">
    <text evidence="3">The sequence shown here is derived from an EMBL/GenBank/DDBJ whole genome shotgun (WGS) entry which is preliminary data.</text>
</comment>